<evidence type="ECO:0000313" key="2">
    <source>
        <dbReference type="Proteomes" id="UP000293547"/>
    </source>
</evidence>
<name>A0ACB6F6P9_9PLEO</name>
<evidence type="ECO:0000313" key="1">
    <source>
        <dbReference type="EMBL" id="KAB2100089.1"/>
    </source>
</evidence>
<gene>
    <name evidence="1" type="ORF">AG0111_0g11631</name>
</gene>
<proteinExistence type="predicted"/>
<protein>
    <submittedName>
        <fullName evidence="1">Uncharacterized protein</fullName>
    </submittedName>
</protein>
<sequence>MAWRLCFRETLCGQPDRMAAPWLVSQRQLPASAIDAPELAASVVSDDSDPKLLPPRFPGLARGKHTTPLHLENAIQPIRKKGLIELLPPLPAQNAQSAVEQTPRTSSTEAASVRCFVASSAAGSKAIASTELSGHAVIRGFEPGYFSTSVRRSTGLNLAPIFKKTSSRVTKPLSANADASRKTQPVFTLGEVSTHTFYGVLERSKAATGSDNKESGVDESAIKEEDSDEAWEDDDDNEESGLLTVPEPLPQFSRVESQTSLASRRSLITTALHQDDHASALQDATSQLSATIGEPYTLTPNGLSANSSPHEDSSLMMREQASRPKPIAMATSDVHPSTMSPKTARRSMLTSELAGSLRQNLLSERQDKKATTNAVAGRQQSAVNLPVLRRAVTTDDIEGLNTSGQQAHVRTTTFLDDSTPYSAYNQFFDDNAYEYHRSGW</sequence>
<keyword evidence="2" id="KW-1185">Reference proteome</keyword>
<dbReference type="Proteomes" id="UP000293547">
    <property type="component" value="Unassembled WGS sequence"/>
</dbReference>
<reference evidence="1 2" key="1">
    <citation type="journal article" date="2019" name="bioRxiv">
        <title>Genomics, evolutionary history and diagnostics of the Alternaria alternata species group including apple and Asian pear pathotypes.</title>
        <authorList>
            <person name="Armitage A.D."/>
            <person name="Cockerton H.M."/>
            <person name="Sreenivasaprasad S."/>
            <person name="Woodhall J.W."/>
            <person name="Lane C.R."/>
            <person name="Harrison R.J."/>
            <person name="Clarkson J.P."/>
        </authorList>
    </citation>
    <scope>NUCLEOTIDE SEQUENCE [LARGE SCALE GENOMIC DNA]</scope>
    <source>
        <strain evidence="1 2">FERA 650</strain>
    </source>
</reference>
<dbReference type="EMBL" id="PDWZ02000014">
    <property type="protein sequence ID" value="KAB2100089.1"/>
    <property type="molecule type" value="Genomic_DNA"/>
</dbReference>
<accession>A0ACB6F6P9</accession>
<comment type="caution">
    <text evidence="1">The sequence shown here is derived from an EMBL/GenBank/DDBJ whole genome shotgun (WGS) entry which is preliminary data.</text>
</comment>
<organism evidence="1 2">
    <name type="scientific">Alternaria gaisen</name>
    <dbReference type="NCBI Taxonomy" id="167740"/>
    <lineage>
        <taxon>Eukaryota</taxon>
        <taxon>Fungi</taxon>
        <taxon>Dikarya</taxon>
        <taxon>Ascomycota</taxon>
        <taxon>Pezizomycotina</taxon>
        <taxon>Dothideomycetes</taxon>
        <taxon>Pleosporomycetidae</taxon>
        <taxon>Pleosporales</taxon>
        <taxon>Pleosporineae</taxon>
        <taxon>Pleosporaceae</taxon>
        <taxon>Alternaria</taxon>
        <taxon>Alternaria sect. Alternaria</taxon>
    </lineage>
</organism>